<gene>
    <name evidence="1" type="primary">Vigan.07G154700</name>
    <name evidence="1" type="ORF">VIGAN_07154700</name>
</gene>
<protein>
    <submittedName>
        <fullName evidence="1">Uncharacterized protein</fullName>
    </submittedName>
</protein>
<dbReference type="EMBL" id="AP015040">
    <property type="protein sequence ID" value="BAT92729.1"/>
    <property type="molecule type" value="Genomic_DNA"/>
</dbReference>
<evidence type="ECO:0000313" key="2">
    <source>
        <dbReference type="Proteomes" id="UP000291084"/>
    </source>
</evidence>
<proteinExistence type="predicted"/>
<dbReference type="Proteomes" id="UP000291084">
    <property type="component" value="Chromosome 7"/>
</dbReference>
<keyword evidence="2" id="KW-1185">Reference proteome</keyword>
<sequence>MRCTQHSFCFVESSSRKKRKRGFHLLKRKRWKKWSTHSRHLAFSWRKARLEEAQGGDVIDFGDLMGIHMAAMSRDRRASRGFGFSYYMY</sequence>
<evidence type="ECO:0000313" key="1">
    <source>
        <dbReference type="EMBL" id="BAT92729.1"/>
    </source>
</evidence>
<accession>A0A0S3SIW6</accession>
<reference evidence="1 2" key="1">
    <citation type="journal article" date="2015" name="Sci. Rep.">
        <title>The power of single molecule real-time sequencing technology in the de novo assembly of a eukaryotic genome.</title>
        <authorList>
            <person name="Sakai H."/>
            <person name="Naito K."/>
            <person name="Ogiso-Tanaka E."/>
            <person name="Takahashi Y."/>
            <person name="Iseki K."/>
            <person name="Muto C."/>
            <person name="Satou K."/>
            <person name="Teruya K."/>
            <person name="Shiroma A."/>
            <person name="Shimoji M."/>
            <person name="Hirano T."/>
            <person name="Itoh T."/>
            <person name="Kaga A."/>
            <person name="Tomooka N."/>
        </authorList>
    </citation>
    <scope>NUCLEOTIDE SEQUENCE [LARGE SCALE GENOMIC DNA]</scope>
    <source>
        <strain evidence="2">cv. Shumari</strain>
    </source>
</reference>
<dbReference type="AlphaFoldDB" id="A0A0S3SIW6"/>
<name>A0A0S3SIW6_PHAAN</name>
<organism evidence="1 2">
    <name type="scientific">Vigna angularis var. angularis</name>
    <dbReference type="NCBI Taxonomy" id="157739"/>
    <lineage>
        <taxon>Eukaryota</taxon>
        <taxon>Viridiplantae</taxon>
        <taxon>Streptophyta</taxon>
        <taxon>Embryophyta</taxon>
        <taxon>Tracheophyta</taxon>
        <taxon>Spermatophyta</taxon>
        <taxon>Magnoliopsida</taxon>
        <taxon>eudicotyledons</taxon>
        <taxon>Gunneridae</taxon>
        <taxon>Pentapetalae</taxon>
        <taxon>rosids</taxon>
        <taxon>fabids</taxon>
        <taxon>Fabales</taxon>
        <taxon>Fabaceae</taxon>
        <taxon>Papilionoideae</taxon>
        <taxon>50 kb inversion clade</taxon>
        <taxon>NPAAA clade</taxon>
        <taxon>indigoferoid/millettioid clade</taxon>
        <taxon>Phaseoleae</taxon>
        <taxon>Vigna</taxon>
    </lineage>
</organism>